<feature type="transmembrane region" description="Helical" evidence="1">
    <location>
        <begin position="105"/>
        <end position="131"/>
    </location>
</feature>
<protein>
    <submittedName>
        <fullName evidence="2">Uncharacterized protein</fullName>
    </submittedName>
</protein>
<accession>A0ABP1D102</accession>
<feature type="transmembrane region" description="Helical" evidence="1">
    <location>
        <begin position="61"/>
        <end position="84"/>
    </location>
</feature>
<keyword evidence="3" id="KW-1185">Reference proteome</keyword>
<organism evidence="2 3">
    <name type="scientific">Somion occarium</name>
    <dbReference type="NCBI Taxonomy" id="3059160"/>
    <lineage>
        <taxon>Eukaryota</taxon>
        <taxon>Fungi</taxon>
        <taxon>Dikarya</taxon>
        <taxon>Basidiomycota</taxon>
        <taxon>Agaricomycotina</taxon>
        <taxon>Agaricomycetes</taxon>
        <taxon>Polyporales</taxon>
        <taxon>Cerrenaceae</taxon>
        <taxon>Somion</taxon>
    </lineage>
</organism>
<name>A0ABP1D102_9APHY</name>
<keyword evidence="1" id="KW-1133">Transmembrane helix</keyword>
<keyword evidence="1" id="KW-0472">Membrane</keyword>
<evidence type="ECO:0000256" key="1">
    <source>
        <dbReference type="SAM" id="Phobius"/>
    </source>
</evidence>
<evidence type="ECO:0000313" key="3">
    <source>
        <dbReference type="Proteomes" id="UP001497453"/>
    </source>
</evidence>
<sequence>MGWVRGVCISLWSISPVLYVYFHGQHASSWVWLYFYIKACTDPNPRTAVNRTHSGFEGYEAMMFFFGFIWGVINLGVMAGYFGLVFSESRYSPRNRPTWFITLKVLFNLFIMLPIALFLVIMPFFGGWIVLPLEQIHAWNHRCDGYPMNVVLDGKGYHGARFAPDVARFYQTGNAQSFYTYDISNSGDTDFWSFHLRTWDVDQSEIPLNMYPTLQQISYNFINNTVTGNCTIPVAPGASNTTIGACVGGSLDLGEPLSFNLTSAVPLNNTANPSSTPSTTTLLRTVDKQWSFGDDAPSLILRDVNPANNQLMDTVLRTAVTKKGDCTQLKVCLAGLPGEQGSVVGGPVMVPLGLMLMRQADYAIACTTPSDD</sequence>
<keyword evidence="1" id="KW-0812">Transmembrane</keyword>
<dbReference type="Proteomes" id="UP001497453">
    <property type="component" value="Chromosome 2"/>
</dbReference>
<evidence type="ECO:0000313" key="2">
    <source>
        <dbReference type="EMBL" id="CAL1701571.1"/>
    </source>
</evidence>
<gene>
    <name evidence="2" type="ORF">GFSPODELE1_LOCUS3655</name>
</gene>
<reference evidence="3" key="1">
    <citation type="submission" date="2024-04" db="EMBL/GenBank/DDBJ databases">
        <authorList>
            <person name="Shaw F."/>
            <person name="Minotto A."/>
        </authorList>
    </citation>
    <scope>NUCLEOTIDE SEQUENCE [LARGE SCALE GENOMIC DNA]</scope>
</reference>
<dbReference type="EMBL" id="OZ037945">
    <property type="protein sequence ID" value="CAL1701571.1"/>
    <property type="molecule type" value="Genomic_DNA"/>
</dbReference>
<proteinExistence type="predicted"/>